<proteinExistence type="predicted"/>
<protein>
    <submittedName>
        <fullName evidence="1">Uncharacterized protein</fullName>
    </submittedName>
</protein>
<evidence type="ECO:0000313" key="1">
    <source>
        <dbReference type="EMBL" id="JAH43001.1"/>
    </source>
</evidence>
<organism evidence="1">
    <name type="scientific">Anguilla anguilla</name>
    <name type="common">European freshwater eel</name>
    <name type="synonym">Muraena anguilla</name>
    <dbReference type="NCBI Taxonomy" id="7936"/>
    <lineage>
        <taxon>Eukaryota</taxon>
        <taxon>Metazoa</taxon>
        <taxon>Chordata</taxon>
        <taxon>Craniata</taxon>
        <taxon>Vertebrata</taxon>
        <taxon>Euteleostomi</taxon>
        <taxon>Actinopterygii</taxon>
        <taxon>Neopterygii</taxon>
        <taxon>Teleostei</taxon>
        <taxon>Anguilliformes</taxon>
        <taxon>Anguillidae</taxon>
        <taxon>Anguilla</taxon>
    </lineage>
</organism>
<reference evidence="1" key="2">
    <citation type="journal article" date="2015" name="Fish Shellfish Immunol.">
        <title>Early steps in the European eel (Anguilla anguilla)-Vibrio vulnificus interaction in the gills: Role of the RtxA13 toxin.</title>
        <authorList>
            <person name="Callol A."/>
            <person name="Pajuelo D."/>
            <person name="Ebbesson L."/>
            <person name="Teles M."/>
            <person name="MacKenzie S."/>
            <person name="Amaro C."/>
        </authorList>
    </citation>
    <scope>NUCLEOTIDE SEQUENCE</scope>
</reference>
<sequence>MATLKRTTTSQPQYNLRLKCNKITVCHIADAFTKKIYKGAFHMSERRMSV</sequence>
<dbReference type="EMBL" id="GBXM01065576">
    <property type="protein sequence ID" value="JAH43001.1"/>
    <property type="molecule type" value="Transcribed_RNA"/>
</dbReference>
<dbReference type="AlphaFoldDB" id="A0A0E9SNW3"/>
<reference evidence="1" key="1">
    <citation type="submission" date="2014-11" db="EMBL/GenBank/DDBJ databases">
        <authorList>
            <person name="Amaro Gonzalez C."/>
        </authorList>
    </citation>
    <scope>NUCLEOTIDE SEQUENCE</scope>
</reference>
<accession>A0A0E9SNW3</accession>
<name>A0A0E9SNW3_ANGAN</name>